<feature type="compositionally biased region" description="Polar residues" evidence="1">
    <location>
        <begin position="1"/>
        <end position="15"/>
    </location>
</feature>
<dbReference type="OrthoDB" id="2538461at2759"/>
<feature type="region of interest" description="Disordered" evidence="1">
    <location>
        <begin position="1"/>
        <end position="114"/>
    </location>
</feature>
<dbReference type="AlphaFoldDB" id="G4TRR1"/>
<protein>
    <submittedName>
        <fullName evidence="2">Uncharacterized protein</fullName>
    </submittedName>
</protein>
<dbReference type="STRING" id="1109443.G4TRR1"/>
<dbReference type="InParanoid" id="G4TRR1"/>
<dbReference type="OMA" id="MVETHKI"/>
<proteinExistence type="predicted"/>
<organism evidence="2 3">
    <name type="scientific">Serendipita indica (strain DSM 11827)</name>
    <name type="common">Root endophyte fungus</name>
    <name type="synonym">Piriformospora indica</name>
    <dbReference type="NCBI Taxonomy" id="1109443"/>
    <lineage>
        <taxon>Eukaryota</taxon>
        <taxon>Fungi</taxon>
        <taxon>Dikarya</taxon>
        <taxon>Basidiomycota</taxon>
        <taxon>Agaricomycotina</taxon>
        <taxon>Agaricomycetes</taxon>
        <taxon>Sebacinales</taxon>
        <taxon>Serendipitaceae</taxon>
        <taxon>Serendipita</taxon>
    </lineage>
</organism>
<dbReference type="EMBL" id="CAFZ01000271">
    <property type="protein sequence ID" value="CCA74004.1"/>
    <property type="molecule type" value="Genomic_DNA"/>
</dbReference>
<dbReference type="HOGENOM" id="CLU_1090367_0_0_1"/>
<comment type="caution">
    <text evidence="2">The sequence shown here is derived from an EMBL/GenBank/DDBJ whole genome shotgun (WGS) entry which is preliminary data.</text>
</comment>
<feature type="region of interest" description="Disordered" evidence="1">
    <location>
        <begin position="196"/>
        <end position="255"/>
    </location>
</feature>
<evidence type="ECO:0000256" key="1">
    <source>
        <dbReference type="SAM" id="MobiDB-lite"/>
    </source>
</evidence>
<accession>G4TRR1</accession>
<feature type="compositionally biased region" description="Acidic residues" evidence="1">
    <location>
        <begin position="85"/>
        <end position="95"/>
    </location>
</feature>
<sequence length="255" mass="29130">MFTSLFDNLNPSATDNYPMFKRVVKRQKKRQEDEENGITEEVKEMMGWQDSDESSSESDQSEKTEASSSDSEDEHPTKKRKRKDEDEDESSDEDSERGHSSPASESGDDQVEVNDEEISRMTVREALKNSIEEQNCVICPGKLLKNIHMEKTHLESAQSHKRRLKRFSELAAKLSAKFDVYSDSVSLVVQLMDRESSGPGKHAAVANSSEMSNRAKRRQRIEKMKEKRKRKKMKAAAAANSELGRPKKKKRTTEK</sequence>
<dbReference type="Proteomes" id="UP000007148">
    <property type="component" value="Unassembled WGS sequence"/>
</dbReference>
<feature type="compositionally biased region" description="Basic residues" evidence="1">
    <location>
        <begin position="246"/>
        <end position="255"/>
    </location>
</feature>
<feature type="compositionally biased region" description="Basic residues" evidence="1">
    <location>
        <begin position="214"/>
        <end position="234"/>
    </location>
</feature>
<evidence type="ECO:0000313" key="3">
    <source>
        <dbReference type="Proteomes" id="UP000007148"/>
    </source>
</evidence>
<gene>
    <name evidence="2" type="ORF">PIIN_07958</name>
</gene>
<reference evidence="2 3" key="1">
    <citation type="journal article" date="2011" name="PLoS Pathog.">
        <title>Endophytic Life Strategies Decoded by Genome and Transcriptome Analyses of the Mutualistic Root Symbiont Piriformospora indica.</title>
        <authorList>
            <person name="Zuccaro A."/>
            <person name="Lahrmann U."/>
            <person name="Guldener U."/>
            <person name="Langen G."/>
            <person name="Pfiffi S."/>
            <person name="Biedenkopf D."/>
            <person name="Wong P."/>
            <person name="Samans B."/>
            <person name="Grimm C."/>
            <person name="Basiewicz M."/>
            <person name="Murat C."/>
            <person name="Martin F."/>
            <person name="Kogel K.H."/>
        </authorList>
    </citation>
    <scope>NUCLEOTIDE SEQUENCE [LARGE SCALE GENOMIC DNA]</scope>
    <source>
        <strain evidence="2 3">DSM 11827</strain>
    </source>
</reference>
<name>G4TRR1_SERID</name>
<keyword evidence="3" id="KW-1185">Reference proteome</keyword>
<dbReference type="eggNOG" id="ENOG502SBIV">
    <property type="taxonomic scope" value="Eukaryota"/>
</dbReference>
<evidence type="ECO:0000313" key="2">
    <source>
        <dbReference type="EMBL" id="CCA74004.1"/>
    </source>
</evidence>